<dbReference type="InterPro" id="IPR011989">
    <property type="entry name" value="ARM-like"/>
</dbReference>
<dbReference type="SUPFAM" id="SSF46626">
    <property type="entry name" value="Cytochrome c"/>
    <property type="match status" value="1"/>
</dbReference>
<dbReference type="Proteomes" id="UP000036520">
    <property type="component" value="Chromosome"/>
</dbReference>
<evidence type="ECO:0000256" key="4">
    <source>
        <dbReference type="PROSITE-ProRule" id="PRU00433"/>
    </source>
</evidence>
<dbReference type="Pfam" id="PF23500">
    <property type="entry name" value="DUF7133"/>
    <property type="match status" value="1"/>
</dbReference>
<accession>A0A0H4PLS4</accession>
<dbReference type="Gene3D" id="1.25.10.10">
    <property type="entry name" value="Leucine-rich Repeat Variant"/>
    <property type="match status" value="1"/>
</dbReference>
<dbReference type="GO" id="GO:0046872">
    <property type="term" value="F:metal ion binding"/>
    <property type="evidence" value="ECO:0007669"/>
    <property type="project" value="UniProtKB-KW"/>
</dbReference>
<evidence type="ECO:0000256" key="1">
    <source>
        <dbReference type="ARBA" id="ARBA00022617"/>
    </source>
</evidence>
<dbReference type="SUPFAM" id="SSF48371">
    <property type="entry name" value="ARM repeat"/>
    <property type="match status" value="2"/>
</dbReference>
<keyword evidence="1 4" id="KW-0349">Heme</keyword>
<sequence>MRITNPLILIVFIVFGCGQSNKNEESKTLTGADSLIVKLDESNQQVQVFRKGDLKTPLLTQVAETDFRPYIHPIVAPDGKGILTEKSPNHHKHQTGIYWGFTRVNQRDFFHNPGGDYWKKVAVNVLEEEGERISWQTVYEMLDSLGNSLMTETQTWTLKAQGQQYLLDLDWNGQAQQDLTIGKYDYGGLFVRMPWKEGIEAEIINTARQVNEMAEGKNSMWINLGMQVEGRENRANIALFDHPDNKGYPQKWRVDNQFGLGPAYTRDEDWKIDSGANEQIKHRLFFYTDEFNDVAITEAWAEYTDRKGKYNTASLWQLARDEGRKAKFLNPQEAIAAMTIKPGFKVNVFASEPMITQPMAFCWDDKGRLWIAENKDYESRQDGFSNSGNSRILILEDSDGDGQADTKKVFMEGLAFPAALAVGFDGVYVGAPPNLLFIPDKDQDDKADVEDIEVLLTGWGIRDRHETLNSLHWGPDGWLYGLQGFATPSKIRNPTEEEKTKLYYHKDPFPEDLLEADGVDINGGVWRYHPTQHNFEVVAHGFSNPWGIDYDAKGQLIMSACVIPHLWHVIPGGIYHRQGGQHFNPYVYEDIKTITDHSHRSAHGGARIYQSDAFPEEERGKVFMANIHEHAVLTDKLVPNGSGFIGKHADNFLMANNAQWVGFSMEVGPDGGVYVLDWHDADICGQEVLNGETGRVFRIMPEKSLAENWKGRYSDLNLLSDLELVELQSSKSDWHARRARGILQKRAYKGEIEEKAIKALKVLFANKKNPDLRLRALWTLHQTRNWQTSELIQNLRDADPYVRSWSIQLLCETKTPPEEARSLFLEMAKNDPSPTVRLYLASALQRIPENWKWDLVTDLLSRNEDSNDHNVPKLIWFGISDLIEKDPERFMALANQSQIPLLTGYMARRAVDGEELKHLVSTIQMATSNKVLLLEGMINGMEGRTDLIAPDNWKKLESQLKGNNSTVKLAEDISALFGDAEATQKALANLKGNSASREDKIKSLQLLTARQKNELVPLLPDLFKDKEMRTTAIRSAAAFNNEHLGRELIKLYPNSSAEDKIAILQTLSSRPRYGNLLLDEIKAENIVKKEIPVTLARQLHRVIGSGFVEFWGPIEHVPNDAAAYDSYRSILTTKALEKADLKAGKRLFMQSCGTCHKMFGEGAEIGPDLTGSNRANTDYILLNVLEPSAEIQDAYKLVVITTMDGRTYTGNVVAENGKQLTLKIAGQEPVKINKSSIQNKEITNVSLMPPGLFESLNEKEIVNLMAYLKSSKKID</sequence>
<proteinExistence type="predicted"/>
<dbReference type="NCBIfam" id="TIGR02604">
    <property type="entry name" value="Piru_Ver_Nterm"/>
    <property type="match status" value="1"/>
</dbReference>
<dbReference type="InterPro" id="IPR029475">
    <property type="entry name" value="DUF6807"/>
</dbReference>
<dbReference type="InterPro" id="IPR013427">
    <property type="entry name" value="Haem-bd_dom_put"/>
</dbReference>
<gene>
    <name evidence="6" type="ORF">CA2015_4678</name>
</gene>
<dbReference type="EMBL" id="CP012040">
    <property type="protein sequence ID" value="AKP54008.1"/>
    <property type="molecule type" value="Genomic_DNA"/>
</dbReference>
<dbReference type="Pfam" id="PF14100">
    <property type="entry name" value="DUF6807"/>
    <property type="match status" value="1"/>
</dbReference>
<evidence type="ECO:0000313" key="6">
    <source>
        <dbReference type="EMBL" id="AKP54008.1"/>
    </source>
</evidence>
<dbReference type="RefSeq" id="WP_048644042.1">
    <property type="nucleotide sequence ID" value="NZ_CP012040.1"/>
</dbReference>
<dbReference type="Gene3D" id="1.10.760.10">
    <property type="entry name" value="Cytochrome c-like domain"/>
    <property type="match status" value="1"/>
</dbReference>
<dbReference type="AlphaFoldDB" id="A0A0H4PLS4"/>
<dbReference type="STRING" id="320787.CA2015_4678"/>
<dbReference type="KEGG" id="camu:CA2015_4678"/>
<dbReference type="Gene3D" id="2.120.10.30">
    <property type="entry name" value="TolB, C-terminal domain"/>
    <property type="match status" value="1"/>
</dbReference>
<keyword evidence="3 4" id="KW-0408">Iron</keyword>
<dbReference type="PANTHER" id="PTHR33546:SF1">
    <property type="entry name" value="LARGE, MULTIFUNCTIONAL SECRETED PROTEIN"/>
    <property type="match status" value="1"/>
</dbReference>
<dbReference type="InterPro" id="IPR036909">
    <property type="entry name" value="Cyt_c-like_dom_sf"/>
</dbReference>
<evidence type="ECO:0000259" key="5">
    <source>
        <dbReference type="PROSITE" id="PS51007"/>
    </source>
</evidence>
<dbReference type="Pfam" id="PF13646">
    <property type="entry name" value="HEAT_2"/>
    <property type="match status" value="1"/>
</dbReference>
<evidence type="ECO:0000256" key="3">
    <source>
        <dbReference type="ARBA" id="ARBA00023004"/>
    </source>
</evidence>
<dbReference type="GO" id="GO:0020037">
    <property type="term" value="F:heme binding"/>
    <property type="evidence" value="ECO:0007669"/>
    <property type="project" value="InterPro"/>
</dbReference>
<reference evidence="6 7" key="1">
    <citation type="submission" date="2015-07" db="EMBL/GenBank/DDBJ databases">
        <authorList>
            <person name="Kim K.M."/>
        </authorList>
    </citation>
    <scope>NUCLEOTIDE SEQUENCE [LARGE SCALE GENOMIC DNA]</scope>
    <source>
        <strain evidence="6 7">KCTC 12363</strain>
    </source>
</reference>
<dbReference type="InterPro" id="IPR009056">
    <property type="entry name" value="Cyt_c-like_dom"/>
</dbReference>
<dbReference type="InterPro" id="IPR011042">
    <property type="entry name" value="6-blade_b-propeller_TolB-like"/>
</dbReference>
<dbReference type="OrthoDB" id="9808161at2"/>
<keyword evidence="2 4" id="KW-0479">Metal-binding</keyword>
<keyword evidence="7" id="KW-1185">Reference proteome</keyword>
<evidence type="ECO:0000256" key="2">
    <source>
        <dbReference type="ARBA" id="ARBA00022723"/>
    </source>
</evidence>
<dbReference type="Pfam" id="PF00034">
    <property type="entry name" value="Cytochrom_C"/>
    <property type="match status" value="1"/>
</dbReference>
<dbReference type="GO" id="GO:0009055">
    <property type="term" value="F:electron transfer activity"/>
    <property type="evidence" value="ECO:0007669"/>
    <property type="project" value="InterPro"/>
</dbReference>
<name>A0A0H4PLS4_9BACT</name>
<dbReference type="SUPFAM" id="SSF50952">
    <property type="entry name" value="Soluble quinoprotein glucose dehydrogenase"/>
    <property type="match status" value="1"/>
</dbReference>
<dbReference type="InterPro" id="IPR011041">
    <property type="entry name" value="Quinoprot_gluc/sorb_DH_b-prop"/>
</dbReference>
<dbReference type="NCBIfam" id="TIGR02603">
    <property type="entry name" value="CxxCH_TIGR02603"/>
    <property type="match status" value="1"/>
</dbReference>
<feature type="domain" description="Cytochrome c" evidence="5">
    <location>
        <begin position="1139"/>
        <end position="1272"/>
    </location>
</feature>
<dbReference type="PATRIC" id="fig|320787.5.peg.5117"/>
<dbReference type="InterPro" id="IPR013428">
    <property type="entry name" value="Membrane-bound_put_N"/>
</dbReference>
<evidence type="ECO:0000313" key="7">
    <source>
        <dbReference type="Proteomes" id="UP000036520"/>
    </source>
</evidence>
<organism evidence="6 7">
    <name type="scientific">Cyclobacterium amurskyense</name>
    <dbReference type="NCBI Taxonomy" id="320787"/>
    <lineage>
        <taxon>Bacteria</taxon>
        <taxon>Pseudomonadati</taxon>
        <taxon>Bacteroidota</taxon>
        <taxon>Cytophagia</taxon>
        <taxon>Cytophagales</taxon>
        <taxon>Cyclobacteriaceae</taxon>
        <taxon>Cyclobacterium</taxon>
    </lineage>
</organism>
<dbReference type="InterPro" id="IPR055557">
    <property type="entry name" value="DUF7133"/>
</dbReference>
<dbReference type="PROSITE" id="PS51007">
    <property type="entry name" value="CYTC"/>
    <property type="match status" value="1"/>
</dbReference>
<dbReference type="InterPro" id="IPR016024">
    <property type="entry name" value="ARM-type_fold"/>
</dbReference>
<dbReference type="PROSITE" id="PS51257">
    <property type="entry name" value="PROKAR_LIPOPROTEIN"/>
    <property type="match status" value="1"/>
</dbReference>
<dbReference type="PANTHER" id="PTHR33546">
    <property type="entry name" value="LARGE, MULTIFUNCTIONAL SECRETED PROTEIN-RELATED"/>
    <property type="match status" value="1"/>
</dbReference>
<protein>
    <submittedName>
        <fullName evidence="6">Membrane-bound dehydrogenase domain protein</fullName>
    </submittedName>
</protein>